<name>A0AAN6ZYE2_9PEZI</name>
<reference evidence="2" key="2">
    <citation type="submission" date="2023-05" db="EMBL/GenBank/DDBJ databases">
        <authorList>
            <consortium name="Lawrence Berkeley National Laboratory"/>
            <person name="Steindorff A."/>
            <person name="Hensen N."/>
            <person name="Bonometti L."/>
            <person name="Westerberg I."/>
            <person name="Brannstrom I.O."/>
            <person name="Guillou S."/>
            <person name="Cros-Aarteil S."/>
            <person name="Calhoun S."/>
            <person name="Haridas S."/>
            <person name="Kuo A."/>
            <person name="Mondo S."/>
            <person name="Pangilinan J."/>
            <person name="Riley R."/>
            <person name="Labutti K."/>
            <person name="Andreopoulos B."/>
            <person name="Lipzen A."/>
            <person name="Chen C."/>
            <person name="Yanf M."/>
            <person name="Daum C."/>
            <person name="Ng V."/>
            <person name="Clum A."/>
            <person name="Ohm R."/>
            <person name="Martin F."/>
            <person name="Silar P."/>
            <person name="Natvig D."/>
            <person name="Lalanne C."/>
            <person name="Gautier V."/>
            <person name="Ament-Velasquez S.L."/>
            <person name="Kruys A."/>
            <person name="Hutchinson M.I."/>
            <person name="Powell A.J."/>
            <person name="Barry K."/>
            <person name="Miller A.N."/>
            <person name="Grigoriev I.V."/>
            <person name="Debuchy R."/>
            <person name="Gladieux P."/>
            <person name="Thoren M.H."/>
            <person name="Johannesson H."/>
        </authorList>
    </citation>
    <scope>NUCLEOTIDE SEQUENCE</scope>
    <source>
        <strain evidence="2">CBS 538.74</strain>
    </source>
</reference>
<reference evidence="2" key="1">
    <citation type="journal article" date="2023" name="Mol. Phylogenet. Evol.">
        <title>Genome-scale phylogeny and comparative genomics of the fungal order Sordariales.</title>
        <authorList>
            <person name="Hensen N."/>
            <person name="Bonometti L."/>
            <person name="Westerberg I."/>
            <person name="Brannstrom I.O."/>
            <person name="Guillou S."/>
            <person name="Cros-Aarteil S."/>
            <person name="Calhoun S."/>
            <person name="Haridas S."/>
            <person name="Kuo A."/>
            <person name="Mondo S."/>
            <person name="Pangilinan J."/>
            <person name="Riley R."/>
            <person name="LaButti K."/>
            <person name="Andreopoulos B."/>
            <person name="Lipzen A."/>
            <person name="Chen C."/>
            <person name="Yan M."/>
            <person name="Daum C."/>
            <person name="Ng V."/>
            <person name="Clum A."/>
            <person name="Steindorff A."/>
            <person name="Ohm R.A."/>
            <person name="Martin F."/>
            <person name="Silar P."/>
            <person name="Natvig D.O."/>
            <person name="Lalanne C."/>
            <person name="Gautier V."/>
            <person name="Ament-Velasquez S.L."/>
            <person name="Kruys A."/>
            <person name="Hutchinson M.I."/>
            <person name="Powell A.J."/>
            <person name="Barry K."/>
            <person name="Miller A.N."/>
            <person name="Grigoriev I.V."/>
            <person name="Debuchy R."/>
            <person name="Gladieux P."/>
            <person name="Hiltunen Thoren M."/>
            <person name="Johannesson H."/>
        </authorList>
    </citation>
    <scope>NUCLEOTIDE SEQUENCE</scope>
    <source>
        <strain evidence="2">CBS 538.74</strain>
    </source>
</reference>
<evidence type="ECO:0000256" key="1">
    <source>
        <dbReference type="SAM" id="MobiDB-lite"/>
    </source>
</evidence>
<feature type="region of interest" description="Disordered" evidence="1">
    <location>
        <begin position="123"/>
        <end position="144"/>
    </location>
</feature>
<feature type="region of interest" description="Disordered" evidence="1">
    <location>
        <begin position="1"/>
        <end position="24"/>
    </location>
</feature>
<protein>
    <submittedName>
        <fullName evidence="2">Uncharacterized protein</fullName>
    </submittedName>
</protein>
<feature type="compositionally biased region" description="Low complexity" evidence="1">
    <location>
        <begin position="123"/>
        <end position="140"/>
    </location>
</feature>
<dbReference type="AlphaFoldDB" id="A0AAN6ZYE2"/>
<evidence type="ECO:0000313" key="3">
    <source>
        <dbReference type="Proteomes" id="UP001302745"/>
    </source>
</evidence>
<sequence>MARVSYNTHPSNPNSGNKPVQTADSNKQVQRFVLLIHILYTANLTGDEVKVCLKQALPNDWHPTMEGIAQLGRDGNVTVPVMTEALHKAKLSFIAHPTESGHSERRWLRQLLHRLARDATAATATATATASQQQGGQATADKAWSSSPDSAMWLAILARARIVLTEDEWSGKLFASIRDAYRDGWLAVFGIRRKPTEAVVSVSASPAAKKMTWSAVVRANVPGLETNKFTTAAVGTVRFFSLQAHHPAYRSLVKELPALAAKRAYQLRSQWGWMRKLEDNKPRGAGTHVSATTDKPGNAKVFIPTMEVTVEEGWTAVPGRNASKGGNA</sequence>
<proteinExistence type="predicted"/>
<keyword evidence="3" id="KW-1185">Reference proteome</keyword>
<dbReference type="EMBL" id="MU856940">
    <property type="protein sequence ID" value="KAK4153456.1"/>
    <property type="molecule type" value="Genomic_DNA"/>
</dbReference>
<dbReference type="Proteomes" id="UP001302745">
    <property type="component" value="Unassembled WGS sequence"/>
</dbReference>
<evidence type="ECO:0000313" key="2">
    <source>
        <dbReference type="EMBL" id="KAK4153456.1"/>
    </source>
</evidence>
<feature type="region of interest" description="Disordered" evidence="1">
    <location>
        <begin position="278"/>
        <end position="298"/>
    </location>
</feature>
<organism evidence="2 3">
    <name type="scientific">Chaetomidium leptoderma</name>
    <dbReference type="NCBI Taxonomy" id="669021"/>
    <lineage>
        <taxon>Eukaryota</taxon>
        <taxon>Fungi</taxon>
        <taxon>Dikarya</taxon>
        <taxon>Ascomycota</taxon>
        <taxon>Pezizomycotina</taxon>
        <taxon>Sordariomycetes</taxon>
        <taxon>Sordariomycetidae</taxon>
        <taxon>Sordariales</taxon>
        <taxon>Chaetomiaceae</taxon>
        <taxon>Chaetomidium</taxon>
    </lineage>
</organism>
<gene>
    <name evidence="2" type="ORF">C8A00DRAFT_33818</name>
</gene>
<comment type="caution">
    <text evidence="2">The sequence shown here is derived from an EMBL/GenBank/DDBJ whole genome shotgun (WGS) entry which is preliminary data.</text>
</comment>
<accession>A0AAN6ZYE2</accession>